<sequence>MDLDEYEALPDSLNSDEIGSLFMHLINEDAGQYTQDTIENMHVLCDKQWHTYELPSVGIRKATSHWVHAYLDTASPDPELAAKIVYCFGLNRQILAQIIECYGDYVDLSEYEEDLEHADGDFIDPYWTLRKGE</sequence>
<reference evidence="1" key="1">
    <citation type="submission" date="2023-09" db="EMBL/GenBank/DDBJ databases">
        <title>Marinobacter sediminicola sp. nov. and Marinobacter maritimum sp. nov., isolated from marine sediment.</title>
        <authorList>
            <person name="An J."/>
        </authorList>
    </citation>
    <scope>NUCLEOTIDE SEQUENCE</scope>
    <source>
        <strain evidence="1">F60267</strain>
    </source>
</reference>
<organism evidence="1 2">
    <name type="scientific">Marinobacter xiaoshiensis</name>
    <dbReference type="NCBI Taxonomy" id="3073652"/>
    <lineage>
        <taxon>Bacteria</taxon>
        <taxon>Pseudomonadati</taxon>
        <taxon>Pseudomonadota</taxon>
        <taxon>Gammaproteobacteria</taxon>
        <taxon>Pseudomonadales</taxon>
        <taxon>Marinobacteraceae</taxon>
        <taxon>Marinobacter</taxon>
    </lineage>
</organism>
<dbReference type="Proteomes" id="UP001267407">
    <property type="component" value="Unassembled WGS sequence"/>
</dbReference>
<evidence type="ECO:0000313" key="1">
    <source>
        <dbReference type="EMBL" id="MDS1309077.1"/>
    </source>
</evidence>
<protein>
    <submittedName>
        <fullName evidence="1">Uncharacterized protein</fullName>
    </submittedName>
</protein>
<comment type="caution">
    <text evidence="1">The sequence shown here is derived from an EMBL/GenBank/DDBJ whole genome shotgun (WGS) entry which is preliminary data.</text>
</comment>
<dbReference type="EMBL" id="JAVMBO010000003">
    <property type="protein sequence ID" value="MDS1309077.1"/>
    <property type="molecule type" value="Genomic_DNA"/>
</dbReference>
<gene>
    <name evidence="1" type="ORF">RKA07_03035</name>
</gene>
<dbReference type="RefSeq" id="WP_310965519.1">
    <property type="nucleotide sequence ID" value="NZ_JAVMBO010000003.1"/>
</dbReference>
<proteinExistence type="predicted"/>
<name>A0ABU2HDG3_9GAMM</name>
<keyword evidence="2" id="KW-1185">Reference proteome</keyword>
<evidence type="ECO:0000313" key="2">
    <source>
        <dbReference type="Proteomes" id="UP001267407"/>
    </source>
</evidence>
<accession>A0ABU2HDG3</accession>